<dbReference type="AlphaFoldDB" id="A0A180G5J2"/>
<reference evidence="2" key="2">
    <citation type="submission" date="2016-05" db="EMBL/GenBank/DDBJ databases">
        <title>Comparative analysis highlights variable genome content of wheat rusts and divergence of the mating loci.</title>
        <authorList>
            <person name="Cuomo C.A."/>
            <person name="Bakkeren G."/>
            <person name="Szabo L."/>
            <person name="Khalil H."/>
            <person name="Joly D."/>
            <person name="Goldberg J."/>
            <person name="Young S."/>
            <person name="Zeng Q."/>
            <person name="Fellers J."/>
        </authorList>
    </citation>
    <scope>NUCLEOTIDE SEQUENCE [LARGE SCALE GENOMIC DNA]</scope>
    <source>
        <strain evidence="2">1-1 BBBD Race 1</strain>
    </source>
</reference>
<keyword evidence="4" id="KW-1185">Reference proteome</keyword>
<dbReference type="PANTHER" id="PTHR46564:SF1">
    <property type="entry name" value="TRANSPOSASE"/>
    <property type="match status" value="1"/>
</dbReference>
<proteinExistence type="predicted"/>
<dbReference type="Pfam" id="PF13358">
    <property type="entry name" value="DDE_3"/>
    <property type="match status" value="1"/>
</dbReference>
<evidence type="ECO:0000313" key="2">
    <source>
        <dbReference type="EMBL" id="OAV87888.1"/>
    </source>
</evidence>
<sequence length="174" mass="19629">LTPEECTFVSTMITNEPTAYLAEIQQALLERFSTTISVQTISNELHQRLCLSQKTMRTVHPNQNMRNRADYIIKMAIYNPECLVFTDESGVCLDGVLRTQGWAPVGERTSRAPLARATHQFNLIPAVALSSFVAVMFQTENVKQVDFEHYLEHVLMPNMNPFPGPQSVLVMNNA</sequence>
<feature type="non-terminal residue" evidence="2">
    <location>
        <position position="1"/>
    </location>
</feature>
<reference evidence="2" key="1">
    <citation type="submission" date="2009-11" db="EMBL/GenBank/DDBJ databases">
        <authorList>
            <consortium name="The Broad Institute Genome Sequencing Platform"/>
            <person name="Ward D."/>
            <person name="Feldgarden M."/>
            <person name="Earl A."/>
            <person name="Young S.K."/>
            <person name="Zeng Q."/>
            <person name="Koehrsen M."/>
            <person name="Alvarado L."/>
            <person name="Berlin A."/>
            <person name="Bochicchio J."/>
            <person name="Borenstein D."/>
            <person name="Chapman S.B."/>
            <person name="Chen Z."/>
            <person name="Engels R."/>
            <person name="Freedman E."/>
            <person name="Gellesch M."/>
            <person name="Goldberg J."/>
            <person name="Griggs A."/>
            <person name="Gujja S."/>
            <person name="Heilman E."/>
            <person name="Heiman D."/>
            <person name="Hepburn T."/>
            <person name="Howarth C."/>
            <person name="Jen D."/>
            <person name="Larson L."/>
            <person name="Lewis B."/>
            <person name="Mehta T."/>
            <person name="Park D."/>
            <person name="Pearson M."/>
            <person name="Roberts A."/>
            <person name="Saif S."/>
            <person name="Shea T."/>
            <person name="Shenoy N."/>
            <person name="Sisk P."/>
            <person name="Stolte C."/>
            <person name="Sykes S."/>
            <person name="Thomson T."/>
            <person name="Walk T."/>
            <person name="White J."/>
            <person name="Yandava C."/>
            <person name="Izard J."/>
            <person name="Baranova O.V."/>
            <person name="Blanton J.M."/>
            <person name="Tanner A.C."/>
            <person name="Dewhirst F.E."/>
            <person name="Haas B."/>
            <person name="Nusbaum C."/>
            <person name="Birren B."/>
        </authorList>
    </citation>
    <scope>NUCLEOTIDE SEQUENCE [LARGE SCALE GENOMIC DNA]</scope>
    <source>
        <strain evidence="2">1-1 BBBD Race 1</strain>
    </source>
</reference>
<name>A0A180G5J2_PUCT1</name>
<feature type="domain" description="Tc1-like transposase DDE" evidence="1">
    <location>
        <begin position="83"/>
        <end position="174"/>
    </location>
</feature>
<evidence type="ECO:0000313" key="3">
    <source>
        <dbReference type="EnsemblFungi" id="PTTG_29245-t43_1-p1"/>
    </source>
</evidence>
<evidence type="ECO:0000313" key="4">
    <source>
        <dbReference type="Proteomes" id="UP000005240"/>
    </source>
</evidence>
<reference evidence="3 4" key="3">
    <citation type="journal article" date="2017" name="G3 (Bethesda)">
        <title>Comparative analysis highlights variable genome content of wheat rusts and divergence of the mating loci.</title>
        <authorList>
            <person name="Cuomo C.A."/>
            <person name="Bakkeren G."/>
            <person name="Khalil H.B."/>
            <person name="Panwar V."/>
            <person name="Joly D."/>
            <person name="Linning R."/>
            <person name="Sakthikumar S."/>
            <person name="Song X."/>
            <person name="Adiconis X."/>
            <person name="Fan L."/>
            <person name="Goldberg J.M."/>
            <person name="Levin J.Z."/>
            <person name="Young S."/>
            <person name="Zeng Q."/>
            <person name="Anikster Y."/>
            <person name="Bruce M."/>
            <person name="Wang M."/>
            <person name="Yin C."/>
            <person name="McCallum B."/>
            <person name="Szabo L.J."/>
            <person name="Hulbert S."/>
            <person name="Chen X."/>
            <person name="Fellers J.P."/>
        </authorList>
    </citation>
    <scope>NUCLEOTIDE SEQUENCE</scope>
    <source>
        <strain evidence="4">Isolate 1-1 / race 1 (BBBD)</strain>
        <strain evidence="3">isolate 1-1 / race 1 (BBBD)</strain>
    </source>
</reference>
<dbReference type="GO" id="GO:0003676">
    <property type="term" value="F:nucleic acid binding"/>
    <property type="evidence" value="ECO:0007669"/>
    <property type="project" value="InterPro"/>
</dbReference>
<dbReference type="InterPro" id="IPR038717">
    <property type="entry name" value="Tc1-like_DDE_dom"/>
</dbReference>
<evidence type="ECO:0000259" key="1">
    <source>
        <dbReference type="Pfam" id="PF13358"/>
    </source>
</evidence>
<dbReference type="EMBL" id="ADAS02000256">
    <property type="protein sequence ID" value="OAV87888.1"/>
    <property type="molecule type" value="Genomic_DNA"/>
</dbReference>
<reference evidence="3" key="4">
    <citation type="submission" date="2025-05" db="UniProtKB">
        <authorList>
            <consortium name="EnsemblFungi"/>
        </authorList>
    </citation>
    <scope>IDENTIFICATION</scope>
    <source>
        <strain evidence="3">isolate 1-1 / race 1 (BBBD)</strain>
    </source>
</reference>
<dbReference type="Proteomes" id="UP000005240">
    <property type="component" value="Unassembled WGS sequence"/>
</dbReference>
<dbReference type="EnsemblFungi" id="PTTG_29245-t43_1">
    <property type="protein sequence ID" value="PTTG_29245-t43_1-p1"/>
    <property type="gene ID" value="PTTG_29245"/>
</dbReference>
<dbReference type="OrthoDB" id="2506496at2759"/>
<organism evidence="2">
    <name type="scientific">Puccinia triticina (isolate 1-1 / race 1 (BBBD))</name>
    <name type="common">Brown leaf rust fungus</name>
    <dbReference type="NCBI Taxonomy" id="630390"/>
    <lineage>
        <taxon>Eukaryota</taxon>
        <taxon>Fungi</taxon>
        <taxon>Dikarya</taxon>
        <taxon>Basidiomycota</taxon>
        <taxon>Pucciniomycotina</taxon>
        <taxon>Pucciniomycetes</taxon>
        <taxon>Pucciniales</taxon>
        <taxon>Pucciniaceae</taxon>
        <taxon>Puccinia</taxon>
    </lineage>
</organism>
<dbReference type="InterPro" id="IPR036397">
    <property type="entry name" value="RNaseH_sf"/>
</dbReference>
<protein>
    <submittedName>
        <fullName evidence="3">DDE_3 domain-containing protein</fullName>
    </submittedName>
</protein>
<dbReference type="Gene3D" id="3.30.420.10">
    <property type="entry name" value="Ribonuclease H-like superfamily/Ribonuclease H"/>
    <property type="match status" value="1"/>
</dbReference>
<gene>
    <name evidence="2" type="ORF">PTTG_29245</name>
</gene>
<dbReference type="PANTHER" id="PTHR46564">
    <property type="entry name" value="TRANSPOSASE"/>
    <property type="match status" value="1"/>
</dbReference>
<dbReference type="VEuPathDB" id="FungiDB:PTTG_29245"/>
<dbReference type="STRING" id="630390.A0A180G5J2"/>
<accession>A0A180G5J2</accession>